<keyword evidence="3" id="KW-0489">Methyltransferase</keyword>
<dbReference type="GO" id="GO:0000179">
    <property type="term" value="F:rRNA (adenine-N6,N6-)-dimethyltransferase activity"/>
    <property type="evidence" value="ECO:0007669"/>
    <property type="project" value="InterPro"/>
</dbReference>
<evidence type="ECO:0000256" key="1">
    <source>
        <dbReference type="ARBA" id="ARBA00022490"/>
    </source>
</evidence>
<name>A0A382RYL4_9ZZZZ</name>
<dbReference type="PROSITE" id="PS51689">
    <property type="entry name" value="SAM_RNA_A_N6_MT"/>
    <property type="match status" value="1"/>
</dbReference>
<keyword evidence="4" id="KW-0808">Transferase</keyword>
<dbReference type="FunFam" id="1.10.8.100:FF:000001">
    <property type="entry name" value="Ribosomal RNA small subunit methyltransferase A"/>
    <property type="match status" value="1"/>
</dbReference>
<protein>
    <recommendedName>
        <fullName evidence="7">Ribosomal RNA adenine methylase transferase N-terminal domain-containing protein</fullName>
    </recommendedName>
</protein>
<evidence type="ECO:0000256" key="4">
    <source>
        <dbReference type="ARBA" id="ARBA00022679"/>
    </source>
</evidence>
<evidence type="ECO:0000256" key="3">
    <source>
        <dbReference type="ARBA" id="ARBA00022603"/>
    </source>
</evidence>
<keyword evidence="2" id="KW-0698">rRNA processing</keyword>
<dbReference type="EMBL" id="UINC01124530">
    <property type="protein sequence ID" value="SVD01741.1"/>
    <property type="molecule type" value="Genomic_DNA"/>
</dbReference>
<dbReference type="SMART" id="SM00650">
    <property type="entry name" value="rADc"/>
    <property type="match status" value="1"/>
</dbReference>
<keyword evidence="6" id="KW-0694">RNA-binding</keyword>
<evidence type="ECO:0000256" key="5">
    <source>
        <dbReference type="ARBA" id="ARBA00022691"/>
    </source>
</evidence>
<dbReference type="CDD" id="cd02440">
    <property type="entry name" value="AdoMet_MTases"/>
    <property type="match status" value="1"/>
</dbReference>
<dbReference type="InterPro" id="IPR011530">
    <property type="entry name" value="rRNA_adenine_dimethylase"/>
</dbReference>
<dbReference type="PROSITE" id="PS01131">
    <property type="entry name" value="RRNA_A_DIMETH"/>
    <property type="match status" value="1"/>
</dbReference>
<proteinExistence type="inferred from homology"/>
<feature type="non-terminal residue" evidence="8">
    <location>
        <position position="1"/>
    </location>
</feature>
<dbReference type="HAMAP" id="MF_00607">
    <property type="entry name" value="16SrRNA_methyltr_A"/>
    <property type="match status" value="1"/>
</dbReference>
<sequence>VALTRTEVKNLLLKYEIHPKKSLGQNFVVEPNTIRQIIKLADLDPEDFVLEVGSGLGSLTLALLESCKHVTAIEVDDVLVNILKETTGNQAENKLRIIHADVMELDLQQVLEQKNSQWNLVANLPYNIAVPVICDFLESTSLISKMTVMVQREVAERMVAKVGEKAYGLPSVKIEYFAEAKIIADIPPTVFLPKPRVESSIVQIVRRKNPMISEDYEVLFSLIKSAFRHRRKMLRSSLKEILSTDDFDLTGIDPTNRAENLTLKEWELLAKQIVSRGHK</sequence>
<dbReference type="InterPro" id="IPR001737">
    <property type="entry name" value="KsgA/Erm"/>
</dbReference>
<keyword evidence="1" id="KW-0963">Cytoplasm</keyword>
<evidence type="ECO:0000256" key="2">
    <source>
        <dbReference type="ARBA" id="ARBA00022552"/>
    </source>
</evidence>
<dbReference type="NCBIfam" id="TIGR00755">
    <property type="entry name" value="ksgA"/>
    <property type="match status" value="1"/>
</dbReference>
<dbReference type="Pfam" id="PF00398">
    <property type="entry name" value="RrnaAD"/>
    <property type="match status" value="1"/>
</dbReference>
<evidence type="ECO:0000256" key="6">
    <source>
        <dbReference type="ARBA" id="ARBA00022884"/>
    </source>
</evidence>
<keyword evidence="5" id="KW-0949">S-adenosyl-L-methionine</keyword>
<dbReference type="AlphaFoldDB" id="A0A382RYL4"/>
<evidence type="ECO:0000259" key="7">
    <source>
        <dbReference type="SMART" id="SM00650"/>
    </source>
</evidence>
<dbReference type="Gene3D" id="3.40.50.150">
    <property type="entry name" value="Vaccinia Virus protein VP39"/>
    <property type="match status" value="1"/>
</dbReference>
<dbReference type="InterPro" id="IPR020596">
    <property type="entry name" value="rRNA_Ade_Mease_Trfase_CS"/>
</dbReference>
<gene>
    <name evidence="8" type="ORF">METZ01_LOCUS354595</name>
</gene>
<dbReference type="SUPFAM" id="SSF53335">
    <property type="entry name" value="S-adenosyl-L-methionine-dependent methyltransferases"/>
    <property type="match status" value="1"/>
</dbReference>
<dbReference type="PANTHER" id="PTHR11727">
    <property type="entry name" value="DIMETHYLADENOSINE TRANSFERASE"/>
    <property type="match status" value="1"/>
</dbReference>
<dbReference type="InterPro" id="IPR023165">
    <property type="entry name" value="rRNA_Ade_diMease-like_C"/>
</dbReference>
<accession>A0A382RYL4</accession>
<dbReference type="GO" id="GO:0005829">
    <property type="term" value="C:cytosol"/>
    <property type="evidence" value="ECO:0007669"/>
    <property type="project" value="TreeGrafter"/>
</dbReference>
<evidence type="ECO:0000313" key="8">
    <source>
        <dbReference type="EMBL" id="SVD01741.1"/>
    </source>
</evidence>
<organism evidence="8">
    <name type="scientific">marine metagenome</name>
    <dbReference type="NCBI Taxonomy" id="408172"/>
    <lineage>
        <taxon>unclassified sequences</taxon>
        <taxon>metagenomes</taxon>
        <taxon>ecological metagenomes</taxon>
    </lineage>
</organism>
<dbReference type="Gene3D" id="1.10.8.100">
    <property type="entry name" value="Ribosomal RNA adenine dimethylase-like, domain 2"/>
    <property type="match status" value="1"/>
</dbReference>
<dbReference type="PANTHER" id="PTHR11727:SF7">
    <property type="entry name" value="DIMETHYLADENOSINE TRANSFERASE-RELATED"/>
    <property type="match status" value="1"/>
</dbReference>
<dbReference type="GO" id="GO:0003723">
    <property type="term" value="F:RNA binding"/>
    <property type="evidence" value="ECO:0007669"/>
    <property type="project" value="UniProtKB-KW"/>
</dbReference>
<feature type="domain" description="Ribosomal RNA adenine methylase transferase N-terminal" evidence="7">
    <location>
        <begin position="33"/>
        <end position="208"/>
    </location>
</feature>
<dbReference type="InterPro" id="IPR029063">
    <property type="entry name" value="SAM-dependent_MTases_sf"/>
</dbReference>
<dbReference type="FunFam" id="3.40.50.150:FF:000023">
    <property type="entry name" value="Ribosomal RNA small subunit methyltransferase A"/>
    <property type="match status" value="1"/>
</dbReference>
<dbReference type="InterPro" id="IPR020598">
    <property type="entry name" value="rRNA_Ade_methylase_Trfase_N"/>
</dbReference>
<reference evidence="8" key="1">
    <citation type="submission" date="2018-05" db="EMBL/GenBank/DDBJ databases">
        <authorList>
            <person name="Lanie J.A."/>
            <person name="Ng W.-L."/>
            <person name="Kazmierczak K.M."/>
            <person name="Andrzejewski T.M."/>
            <person name="Davidsen T.M."/>
            <person name="Wayne K.J."/>
            <person name="Tettelin H."/>
            <person name="Glass J.I."/>
            <person name="Rusch D."/>
            <person name="Podicherti R."/>
            <person name="Tsui H.-C.T."/>
            <person name="Winkler M.E."/>
        </authorList>
    </citation>
    <scope>NUCLEOTIDE SEQUENCE</scope>
</reference>